<keyword evidence="12" id="KW-1185">Reference proteome</keyword>
<keyword evidence="5" id="KW-0735">Signal-anchor</keyword>
<evidence type="ECO:0000256" key="4">
    <source>
        <dbReference type="ARBA" id="ARBA00022692"/>
    </source>
</evidence>
<evidence type="ECO:0000256" key="1">
    <source>
        <dbReference type="ARBA" id="ARBA00004323"/>
    </source>
</evidence>
<evidence type="ECO:0000256" key="7">
    <source>
        <dbReference type="ARBA" id="ARBA00023034"/>
    </source>
</evidence>
<reference evidence="11 12" key="1">
    <citation type="journal article" date="2018" name="Nat. Ecol. Evol.">
        <title>Shark genomes provide insights into elasmobranch evolution and the origin of vertebrates.</title>
        <authorList>
            <person name="Hara Y"/>
            <person name="Yamaguchi K"/>
            <person name="Onimaru K"/>
            <person name="Kadota M"/>
            <person name="Koyanagi M"/>
            <person name="Keeley SD"/>
            <person name="Tatsumi K"/>
            <person name="Tanaka K"/>
            <person name="Motone F"/>
            <person name="Kageyama Y"/>
            <person name="Nozu R"/>
            <person name="Adachi N"/>
            <person name="Nishimura O"/>
            <person name="Nakagawa R"/>
            <person name="Tanegashima C"/>
            <person name="Kiyatake I"/>
            <person name="Matsumoto R"/>
            <person name="Murakumo K"/>
            <person name="Nishida K"/>
            <person name="Terakita A"/>
            <person name="Kuratani S"/>
            <person name="Sato K"/>
            <person name="Hyodo S Kuraku.S."/>
        </authorList>
    </citation>
    <scope>NUCLEOTIDE SEQUENCE [LARGE SCALE GENOMIC DNA]</scope>
</reference>
<keyword evidence="4 10" id="KW-0812">Transmembrane</keyword>
<comment type="caution">
    <text evidence="11">The sequence shown here is derived from an EMBL/GenBank/DDBJ whole genome shotgun (WGS) entry which is preliminary data.</text>
</comment>
<keyword evidence="6 10" id="KW-1133">Transmembrane helix</keyword>
<dbReference type="GO" id="GO:0001733">
    <property type="term" value="F:galactosylceramide sulfotransferase activity"/>
    <property type="evidence" value="ECO:0007669"/>
    <property type="project" value="InterPro"/>
</dbReference>
<dbReference type="Pfam" id="PF06990">
    <property type="entry name" value="Gal-3-0_sulfotr"/>
    <property type="match status" value="1"/>
</dbReference>
<dbReference type="GO" id="GO:0000139">
    <property type="term" value="C:Golgi membrane"/>
    <property type="evidence" value="ECO:0007669"/>
    <property type="project" value="UniProtKB-SubCell"/>
</dbReference>
<keyword evidence="8 10" id="KW-0472">Membrane</keyword>
<dbReference type="OMA" id="CHRMILP"/>
<dbReference type="PANTHER" id="PTHR14647">
    <property type="entry name" value="GALACTOSE-3-O-SULFOTRANSFERASE"/>
    <property type="match status" value="1"/>
</dbReference>
<evidence type="ECO:0000256" key="8">
    <source>
        <dbReference type="ARBA" id="ARBA00023136"/>
    </source>
</evidence>
<sequence>KPRLLQWCTLSVLWMTVVILMAIGLAIQTLGITDKKRVMSNQLDQPRVLSMTSRDEGVPWRPCQPKTHVMFLKTHKTASSTILNILYRFGEARNLTFALPNSYQFGYPLLFSTRKIKYYSPIKTQEYHIICNHMRFFRPQVEKVMAKGTFYFSILRNPVTLAESSFTYYKGSSVAFKKVESLEQFLSEPWKYYSARDRGNQYARNLMWFDFGFDHNANDTRDYVDLVLKEIGGTFHLILLSEYFDESMVLLKDALCWELDDVVSFKLNFRSNVTVRKLSGETVGRAKAWNSLDWELYLHFNRTFWQKVEEYGRQRMRNDVLVLQQKRQRLVDLCLLGSRPVEASQIQDKNIKPFQYGRAQIMGYNLNPNLDNSSRAKCLRMIMPELQYKDLLDAKLFPLTSRGKDLHTS</sequence>
<evidence type="ECO:0000256" key="5">
    <source>
        <dbReference type="ARBA" id="ARBA00022968"/>
    </source>
</evidence>
<name>A0A401P9F0_SCYTO</name>
<dbReference type="STRING" id="75743.A0A401P9F0"/>
<evidence type="ECO:0000256" key="10">
    <source>
        <dbReference type="SAM" id="Phobius"/>
    </source>
</evidence>
<evidence type="ECO:0000313" key="11">
    <source>
        <dbReference type="EMBL" id="GCB69732.1"/>
    </source>
</evidence>
<comment type="subcellular location">
    <subcellularLocation>
        <location evidence="1">Golgi apparatus membrane</location>
        <topology evidence="1">Single-pass type II membrane protein</topology>
    </subcellularLocation>
</comment>
<dbReference type="Proteomes" id="UP000288216">
    <property type="component" value="Unassembled WGS sequence"/>
</dbReference>
<evidence type="ECO:0000256" key="3">
    <source>
        <dbReference type="ARBA" id="ARBA00022679"/>
    </source>
</evidence>
<accession>A0A401P9F0</accession>
<proteinExistence type="inferred from homology"/>
<dbReference type="GO" id="GO:0009247">
    <property type="term" value="P:glycolipid biosynthetic process"/>
    <property type="evidence" value="ECO:0007669"/>
    <property type="project" value="InterPro"/>
</dbReference>
<dbReference type="PANTHER" id="PTHR14647:SF87">
    <property type="entry name" value="PUTATIVE-RELATED"/>
    <property type="match status" value="1"/>
</dbReference>
<dbReference type="SUPFAM" id="SSF52540">
    <property type="entry name" value="P-loop containing nucleoside triphosphate hydrolases"/>
    <property type="match status" value="1"/>
</dbReference>
<keyword evidence="7" id="KW-0333">Golgi apparatus</keyword>
<dbReference type="InterPro" id="IPR009729">
    <property type="entry name" value="Gal-3-0_sulfotransfrase"/>
</dbReference>
<dbReference type="OrthoDB" id="514299at2759"/>
<dbReference type="InterPro" id="IPR027417">
    <property type="entry name" value="P-loop_NTPase"/>
</dbReference>
<dbReference type="Gene3D" id="3.40.50.300">
    <property type="entry name" value="P-loop containing nucleotide triphosphate hydrolases"/>
    <property type="match status" value="1"/>
</dbReference>
<protein>
    <recommendedName>
        <fullName evidence="13">Galactose-3-O-sulfotransferase 2</fullName>
    </recommendedName>
</protein>
<feature type="transmembrane region" description="Helical" evidence="10">
    <location>
        <begin position="12"/>
        <end position="32"/>
    </location>
</feature>
<evidence type="ECO:0000256" key="9">
    <source>
        <dbReference type="ARBA" id="ARBA00023180"/>
    </source>
</evidence>
<dbReference type="AlphaFoldDB" id="A0A401P9F0"/>
<evidence type="ECO:0008006" key="13">
    <source>
        <dbReference type="Google" id="ProtNLM"/>
    </source>
</evidence>
<evidence type="ECO:0000256" key="2">
    <source>
        <dbReference type="ARBA" id="ARBA00008124"/>
    </source>
</evidence>
<evidence type="ECO:0000256" key="6">
    <source>
        <dbReference type="ARBA" id="ARBA00022989"/>
    </source>
</evidence>
<comment type="similarity">
    <text evidence="2">Belongs to the galactose-3-O-sulfotransferase family.</text>
</comment>
<gene>
    <name evidence="11" type="ORF">scyTo_0008446</name>
</gene>
<keyword evidence="9" id="KW-0325">Glycoprotein</keyword>
<organism evidence="11 12">
    <name type="scientific">Scyliorhinus torazame</name>
    <name type="common">Cloudy catshark</name>
    <name type="synonym">Catulus torazame</name>
    <dbReference type="NCBI Taxonomy" id="75743"/>
    <lineage>
        <taxon>Eukaryota</taxon>
        <taxon>Metazoa</taxon>
        <taxon>Chordata</taxon>
        <taxon>Craniata</taxon>
        <taxon>Vertebrata</taxon>
        <taxon>Chondrichthyes</taxon>
        <taxon>Elasmobranchii</taxon>
        <taxon>Galeomorphii</taxon>
        <taxon>Galeoidea</taxon>
        <taxon>Carcharhiniformes</taxon>
        <taxon>Scyliorhinidae</taxon>
        <taxon>Scyliorhinus</taxon>
    </lineage>
</organism>
<feature type="non-terminal residue" evidence="11">
    <location>
        <position position="1"/>
    </location>
</feature>
<keyword evidence="3" id="KW-0808">Transferase</keyword>
<dbReference type="EMBL" id="BFAA01003228">
    <property type="protein sequence ID" value="GCB69732.1"/>
    <property type="molecule type" value="Genomic_DNA"/>
</dbReference>
<evidence type="ECO:0000313" key="12">
    <source>
        <dbReference type="Proteomes" id="UP000288216"/>
    </source>
</evidence>